<evidence type="ECO:0000256" key="2">
    <source>
        <dbReference type="ARBA" id="ARBA00022475"/>
    </source>
</evidence>
<feature type="transmembrane region" description="Helical" evidence="6">
    <location>
        <begin position="78"/>
        <end position="104"/>
    </location>
</feature>
<accession>C6PTV0</accession>
<gene>
    <name evidence="8" type="ORF">CcarbDRAFT_2217</name>
</gene>
<protein>
    <recommendedName>
        <fullName evidence="6">TVP38/TMEM64 family membrane protein</fullName>
    </recommendedName>
</protein>
<reference evidence="8 9" key="1">
    <citation type="submission" date="2009-06" db="EMBL/GenBank/DDBJ databases">
        <title>The draft genome of Clostridium carboxidivorans P7.</title>
        <authorList>
            <consortium name="US DOE Joint Genome Institute (JGI-PGF)"/>
            <person name="Lucas S."/>
            <person name="Copeland A."/>
            <person name="Lapidus A."/>
            <person name="Glavina del Rio T."/>
            <person name="Tice H."/>
            <person name="Bruce D."/>
            <person name="Goodwin L."/>
            <person name="Pitluck S."/>
            <person name="Larimer F."/>
            <person name="Land M.L."/>
            <person name="Hauser L."/>
            <person name="Hemme C.L."/>
        </authorList>
    </citation>
    <scope>NUCLEOTIDE SEQUENCE [LARGE SCALE GENOMIC DNA]</scope>
    <source>
        <strain evidence="8 9">P7</strain>
    </source>
</reference>
<keyword evidence="4 6" id="KW-1133">Transmembrane helix</keyword>
<evidence type="ECO:0000313" key="9">
    <source>
        <dbReference type="Proteomes" id="UP000004198"/>
    </source>
</evidence>
<sequence length="234" mass="26442">MNKSKRIFKMLMYLLGVCTAVLVLKYLPNILELTMSLDKFRNYIVSLGKLGTIVFIFFQVLQTVIAPIPGEVIQVAGGYIYGVSLGITYTTVGMLLGAIIAFYFTRFIGASFVEKLMNKKNSKWLNNVMNNKKFSIILFIIFFVPGLPKDFLIYVAGLTPIKPLKFFGILLVSRFPWLLASVSIGSNLHYRNYISTVIISSLALIAFILGIIYKDKIINKLSCHKNYKESYKTS</sequence>
<dbReference type="PANTHER" id="PTHR12677:SF59">
    <property type="entry name" value="GOLGI APPARATUS MEMBRANE PROTEIN TVP38-RELATED"/>
    <property type="match status" value="1"/>
</dbReference>
<dbReference type="Proteomes" id="UP000004198">
    <property type="component" value="Unassembled WGS sequence"/>
</dbReference>
<feature type="transmembrane region" description="Helical" evidence="6">
    <location>
        <begin position="43"/>
        <end position="66"/>
    </location>
</feature>
<proteinExistence type="inferred from homology"/>
<dbReference type="RefSeq" id="WP_007061102.1">
    <property type="nucleotide sequence ID" value="NZ_ACVI01000032.1"/>
</dbReference>
<dbReference type="InterPro" id="IPR032816">
    <property type="entry name" value="VTT_dom"/>
</dbReference>
<evidence type="ECO:0000256" key="5">
    <source>
        <dbReference type="ARBA" id="ARBA00023136"/>
    </source>
</evidence>
<feature type="transmembrane region" description="Helical" evidence="6">
    <location>
        <begin position="12"/>
        <end position="31"/>
    </location>
</feature>
<dbReference type="KEGG" id="cck:Ccar_11395"/>
<evidence type="ECO:0000259" key="7">
    <source>
        <dbReference type="Pfam" id="PF09335"/>
    </source>
</evidence>
<dbReference type="OrthoDB" id="3173541at2"/>
<feature type="transmembrane region" description="Helical" evidence="6">
    <location>
        <begin position="166"/>
        <end position="186"/>
    </location>
</feature>
<dbReference type="AlphaFoldDB" id="C6PTV0"/>
<dbReference type="PATRIC" id="fig|536227.13.peg.2384"/>
<keyword evidence="9" id="KW-1185">Reference proteome</keyword>
<keyword evidence="2 6" id="KW-1003">Cell membrane</keyword>
<organism evidence="8 9">
    <name type="scientific">Clostridium carboxidivorans P7</name>
    <dbReference type="NCBI Taxonomy" id="536227"/>
    <lineage>
        <taxon>Bacteria</taxon>
        <taxon>Bacillati</taxon>
        <taxon>Bacillota</taxon>
        <taxon>Clostridia</taxon>
        <taxon>Eubacteriales</taxon>
        <taxon>Clostridiaceae</taxon>
        <taxon>Clostridium</taxon>
    </lineage>
</organism>
<keyword evidence="5 6" id="KW-0472">Membrane</keyword>
<comment type="caution">
    <text evidence="8">The sequence shown here is derived from an EMBL/GenBank/DDBJ whole genome shotgun (WGS) entry which is preliminary data.</text>
</comment>
<feature type="domain" description="VTT" evidence="7">
    <location>
        <begin position="68"/>
        <end position="186"/>
    </location>
</feature>
<evidence type="ECO:0000256" key="1">
    <source>
        <dbReference type="ARBA" id="ARBA00004651"/>
    </source>
</evidence>
<comment type="similarity">
    <text evidence="6">Belongs to the TVP38/TMEM64 family.</text>
</comment>
<comment type="subcellular location">
    <subcellularLocation>
        <location evidence="1 6">Cell membrane</location>
        <topology evidence="1 6">Multi-pass membrane protein</topology>
    </subcellularLocation>
</comment>
<name>C6PTV0_9CLOT</name>
<evidence type="ECO:0000256" key="6">
    <source>
        <dbReference type="RuleBase" id="RU366058"/>
    </source>
</evidence>
<feature type="transmembrane region" description="Helical" evidence="6">
    <location>
        <begin position="134"/>
        <end position="154"/>
    </location>
</feature>
<dbReference type="Pfam" id="PF09335">
    <property type="entry name" value="VTT_dom"/>
    <property type="match status" value="1"/>
</dbReference>
<evidence type="ECO:0000313" key="8">
    <source>
        <dbReference type="EMBL" id="EET87340.1"/>
    </source>
</evidence>
<dbReference type="eggNOG" id="COG0398">
    <property type="taxonomic scope" value="Bacteria"/>
</dbReference>
<dbReference type="STRING" id="536227.Ccar_11395"/>
<evidence type="ECO:0000256" key="4">
    <source>
        <dbReference type="ARBA" id="ARBA00022989"/>
    </source>
</evidence>
<dbReference type="GO" id="GO:0005886">
    <property type="term" value="C:plasma membrane"/>
    <property type="evidence" value="ECO:0007669"/>
    <property type="project" value="UniProtKB-SubCell"/>
</dbReference>
<evidence type="ECO:0000256" key="3">
    <source>
        <dbReference type="ARBA" id="ARBA00022692"/>
    </source>
</evidence>
<dbReference type="EMBL" id="ACVI01000032">
    <property type="protein sequence ID" value="EET87340.1"/>
    <property type="molecule type" value="Genomic_DNA"/>
</dbReference>
<keyword evidence="3 6" id="KW-0812">Transmembrane</keyword>
<dbReference type="InterPro" id="IPR015414">
    <property type="entry name" value="TMEM64"/>
</dbReference>
<dbReference type="PANTHER" id="PTHR12677">
    <property type="entry name" value="GOLGI APPARATUS MEMBRANE PROTEIN TVP38-RELATED"/>
    <property type="match status" value="1"/>
</dbReference>
<feature type="transmembrane region" description="Helical" evidence="6">
    <location>
        <begin position="192"/>
        <end position="213"/>
    </location>
</feature>